<reference evidence="1" key="1">
    <citation type="journal article" date="2007" name="Environ. Microbiol.">
        <title>Proteorhodopsin photosystem gene clusters exhibit co-evolutionary trends and shared ancestry among diverse marine microbial phyla.</title>
        <authorList>
            <person name="McCarren J."/>
            <person name="Delong E.F."/>
        </authorList>
    </citation>
    <scope>NUCLEOTIDE SEQUENCE</scope>
</reference>
<protein>
    <recommendedName>
        <fullName evidence="2">ABM domain-containing protein</fullName>
    </recommendedName>
</protein>
<organism evidence="1">
    <name type="scientific">uncultured marine bacterium HF10_12C08</name>
    <dbReference type="NCBI Taxonomy" id="415444"/>
    <lineage>
        <taxon>Bacteria</taxon>
        <taxon>environmental samples</taxon>
    </lineage>
</organism>
<dbReference type="AlphaFoldDB" id="A4GJL2"/>
<gene>
    <name evidence="1" type="ORF">ALOHA_HF1012C08.0011</name>
</gene>
<accession>A4GJL2</accession>
<sequence>MFVSFTDWEFDGNIENAVENMKGFWPEMKKHGATNMRATVTGEKTLRTMTIWSSEEQMKANIDEIRAAAAKAVGMTTTDGMMGTIAVELE</sequence>
<dbReference type="EMBL" id="EF107102">
    <property type="protein sequence ID" value="ABL97307.1"/>
    <property type="molecule type" value="Genomic_DNA"/>
</dbReference>
<proteinExistence type="predicted"/>
<evidence type="ECO:0000313" key="1">
    <source>
        <dbReference type="EMBL" id="ABL97307.1"/>
    </source>
</evidence>
<evidence type="ECO:0008006" key="2">
    <source>
        <dbReference type="Google" id="ProtNLM"/>
    </source>
</evidence>
<name>A4GJL2_9BACT</name>